<dbReference type="Proteomes" id="UP000626026">
    <property type="component" value="Unassembled WGS sequence"/>
</dbReference>
<reference evidence="3 4" key="1">
    <citation type="journal article" date="2013" name="Int. J. Syst. Evol. Microbiol.">
        <title>Roseomonas aerophila sp. nov., isolated from air.</title>
        <authorList>
            <person name="Kim S.J."/>
            <person name="Weon H.Y."/>
            <person name="Ahn J.H."/>
            <person name="Hong S.B."/>
            <person name="Seok S.J."/>
            <person name="Whang K.S."/>
            <person name="Kwon S.W."/>
        </authorList>
    </citation>
    <scope>NUCLEOTIDE SEQUENCE [LARGE SCALE GENOMIC DNA]</scope>
    <source>
        <strain evidence="3 4">NBRC 108923</strain>
    </source>
</reference>
<evidence type="ECO:0000313" key="3">
    <source>
        <dbReference type="EMBL" id="MBC9209454.1"/>
    </source>
</evidence>
<keyword evidence="2" id="KW-0732">Signal</keyword>
<keyword evidence="4" id="KW-1185">Reference proteome</keyword>
<dbReference type="RefSeq" id="WP_187786585.1">
    <property type="nucleotide sequence ID" value="NZ_JACTVA010000056.1"/>
</dbReference>
<comment type="caution">
    <text evidence="3">The sequence shown here is derived from an EMBL/GenBank/DDBJ whole genome shotgun (WGS) entry which is preliminary data.</text>
</comment>
<name>A0ABR7RT85_9PROT</name>
<evidence type="ECO:0000256" key="2">
    <source>
        <dbReference type="SAM" id="SignalP"/>
    </source>
</evidence>
<feature type="signal peptide" evidence="2">
    <location>
        <begin position="1"/>
        <end position="21"/>
    </location>
</feature>
<feature type="chain" id="PRO_5045834726" evidence="2">
    <location>
        <begin position="22"/>
        <end position="101"/>
    </location>
</feature>
<sequence length="101" mass="10296">MFRNLVLASALVAGFAGAAVAQEPITVLGTGENFAVDYSNDGGNILGGGRVNVIGHGESAVYQHSPNAPAQRGWTPHVLSQGESGRVTYTPAPNANPQPVG</sequence>
<accession>A0ABR7RT85</accession>
<gene>
    <name evidence="3" type="ORF">IBL26_21590</name>
</gene>
<protein>
    <submittedName>
        <fullName evidence="3">Uncharacterized protein</fullName>
    </submittedName>
</protein>
<organism evidence="3 4">
    <name type="scientific">Teichococcus aerophilus</name>
    <dbReference type="NCBI Taxonomy" id="1224513"/>
    <lineage>
        <taxon>Bacteria</taxon>
        <taxon>Pseudomonadati</taxon>
        <taxon>Pseudomonadota</taxon>
        <taxon>Alphaproteobacteria</taxon>
        <taxon>Acetobacterales</taxon>
        <taxon>Roseomonadaceae</taxon>
        <taxon>Roseomonas</taxon>
    </lineage>
</organism>
<evidence type="ECO:0000256" key="1">
    <source>
        <dbReference type="SAM" id="MobiDB-lite"/>
    </source>
</evidence>
<proteinExistence type="predicted"/>
<feature type="region of interest" description="Disordered" evidence="1">
    <location>
        <begin position="64"/>
        <end position="101"/>
    </location>
</feature>
<evidence type="ECO:0000313" key="4">
    <source>
        <dbReference type="Proteomes" id="UP000626026"/>
    </source>
</evidence>
<dbReference type="EMBL" id="JACTVA010000056">
    <property type="protein sequence ID" value="MBC9209454.1"/>
    <property type="molecule type" value="Genomic_DNA"/>
</dbReference>